<dbReference type="PROSITE" id="PS01229">
    <property type="entry name" value="COF_2"/>
    <property type="match status" value="1"/>
</dbReference>
<organism evidence="13 14">
    <name type="scientific">Natronococcus occultus SP4</name>
    <dbReference type="NCBI Taxonomy" id="694430"/>
    <lineage>
        <taxon>Archaea</taxon>
        <taxon>Methanobacteriati</taxon>
        <taxon>Methanobacteriota</taxon>
        <taxon>Stenosarchaea group</taxon>
        <taxon>Halobacteria</taxon>
        <taxon>Halobacteriales</taxon>
        <taxon>Natrialbaceae</taxon>
        <taxon>Natronococcus</taxon>
    </lineage>
</organism>
<evidence type="ECO:0000313" key="14">
    <source>
        <dbReference type="Proteomes" id="UP000010878"/>
    </source>
</evidence>
<dbReference type="InterPro" id="IPR036412">
    <property type="entry name" value="HAD-like_sf"/>
</dbReference>
<dbReference type="Pfam" id="PF00403">
    <property type="entry name" value="HMA"/>
    <property type="match status" value="1"/>
</dbReference>
<feature type="transmembrane region" description="Helical" evidence="11">
    <location>
        <begin position="453"/>
        <end position="473"/>
    </location>
</feature>
<feature type="transmembrane region" description="Helical" evidence="11">
    <location>
        <begin position="188"/>
        <end position="209"/>
    </location>
</feature>
<dbReference type="InterPro" id="IPR018303">
    <property type="entry name" value="ATPase_P-typ_P_site"/>
</dbReference>
<comment type="similarity">
    <text evidence="2">Belongs to the cation transport ATPase (P-type) (TC 3.A.3) family. Type IB subfamily.</text>
</comment>
<dbReference type="InterPro" id="IPR023299">
    <property type="entry name" value="ATPase_P-typ_cyto_dom_N"/>
</dbReference>
<feature type="transmembrane region" description="Helical" evidence="11">
    <location>
        <begin position="820"/>
        <end position="839"/>
    </location>
</feature>
<dbReference type="SUPFAM" id="SSF56784">
    <property type="entry name" value="HAD-like"/>
    <property type="match status" value="1"/>
</dbReference>
<gene>
    <name evidence="13" type="ORF">Natoc_2252</name>
</gene>
<evidence type="ECO:0000313" key="13">
    <source>
        <dbReference type="EMBL" id="AGB38030.1"/>
    </source>
</evidence>
<dbReference type="Pfam" id="PF00702">
    <property type="entry name" value="Hydrolase"/>
    <property type="match status" value="1"/>
</dbReference>
<dbReference type="Gene3D" id="3.30.70.100">
    <property type="match status" value="1"/>
</dbReference>
<feature type="transmembrane region" description="Helical" evidence="11">
    <location>
        <begin position="298"/>
        <end position="317"/>
    </location>
</feature>
<dbReference type="STRING" id="694430.Natoc_2252"/>
<dbReference type="KEGG" id="nou:Natoc_2252"/>
<feature type="transmembrane region" description="Helical" evidence="11">
    <location>
        <begin position="795"/>
        <end position="814"/>
    </location>
</feature>
<keyword evidence="4" id="KW-0479">Metal-binding</keyword>
<dbReference type="SUPFAM" id="SSF81653">
    <property type="entry name" value="Calcium ATPase, transduction domain A"/>
    <property type="match status" value="1"/>
</dbReference>
<dbReference type="InterPro" id="IPR059000">
    <property type="entry name" value="ATPase_P-type_domA"/>
</dbReference>
<feature type="region of interest" description="Disordered" evidence="10">
    <location>
        <begin position="579"/>
        <end position="598"/>
    </location>
</feature>
<dbReference type="GO" id="GO:0016020">
    <property type="term" value="C:membrane"/>
    <property type="evidence" value="ECO:0007669"/>
    <property type="project" value="InterPro"/>
</dbReference>
<dbReference type="InterPro" id="IPR008250">
    <property type="entry name" value="ATPase_P-typ_transduc_dom_A_sf"/>
</dbReference>
<accession>L0K0E9</accession>
<dbReference type="GO" id="GO:0043682">
    <property type="term" value="F:P-type divalent copper transporter activity"/>
    <property type="evidence" value="ECO:0007669"/>
    <property type="project" value="TreeGrafter"/>
</dbReference>
<dbReference type="SUPFAM" id="SSF55008">
    <property type="entry name" value="HMA, heavy metal-associated domain"/>
    <property type="match status" value="1"/>
</dbReference>
<dbReference type="AlphaFoldDB" id="L0K0E9"/>
<dbReference type="InterPro" id="IPR023214">
    <property type="entry name" value="HAD_sf"/>
</dbReference>
<dbReference type="Gene3D" id="3.40.50.1000">
    <property type="entry name" value="HAD superfamily/HAD-like"/>
    <property type="match status" value="1"/>
</dbReference>
<comment type="subcellular location">
    <subcellularLocation>
        <location evidence="1">Endomembrane system</location>
        <topology evidence="1">Multi-pass membrane protein</topology>
    </subcellularLocation>
</comment>
<dbReference type="SFLD" id="SFLDS00003">
    <property type="entry name" value="Haloacid_Dehalogenase"/>
    <property type="match status" value="1"/>
</dbReference>
<dbReference type="SFLD" id="SFLDF00027">
    <property type="entry name" value="p-type_atpase"/>
    <property type="match status" value="1"/>
</dbReference>
<evidence type="ECO:0000256" key="4">
    <source>
        <dbReference type="ARBA" id="ARBA00022723"/>
    </source>
</evidence>
<dbReference type="OrthoDB" id="8588at2157"/>
<evidence type="ECO:0000256" key="11">
    <source>
        <dbReference type="SAM" id="Phobius"/>
    </source>
</evidence>
<dbReference type="eggNOG" id="arCOG02763">
    <property type="taxonomic scope" value="Archaea"/>
</dbReference>
<keyword evidence="5" id="KW-0547">Nucleotide-binding</keyword>
<feature type="compositionally biased region" description="Low complexity" evidence="10">
    <location>
        <begin position="59"/>
        <end position="73"/>
    </location>
</feature>
<keyword evidence="8 11" id="KW-1133">Transmembrane helix</keyword>
<evidence type="ECO:0000256" key="8">
    <source>
        <dbReference type="ARBA" id="ARBA00022989"/>
    </source>
</evidence>
<dbReference type="SFLD" id="SFLDG00002">
    <property type="entry name" value="C1.7:_P-type_atpase_like"/>
    <property type="match status" value="1"/>
</dbReference>
<dbReference type="Gene3D" id="2.70.150.10">
    <property type="entry name" value="Calcium-transporting ATPase, cytoplasmic transduction domain A"/>
    <property type="match status" value="1"/>
</dbReference>
<dbReference type="PROSITE" id="PS50846">
    <property type="entry name" value="HMA_2"/>
    <property type="match status" value="1"/>
</dbReference>
<protein>
    <submittedName>
        <fullName evidence="13">Heavy metal translocating P-type ATPase</fullName>
    </submittedName>
</protein>
<dbReference type="InterPro" id="IPR001757">
    <property type="entry name" value="P_typ_ATPase"/>
</dbReference>
<dbReference type="SUPFAM" id="SSF81665">
    <property type="entry name" value="Calcium ATPase, transmembrane domain M"/>
    <property type="match status" value="1"/>
</dbReference>
<dbReference type="GO" id="GO:0055070">
    <property type="term" value="P:copper ion homeostasis"/>
    <property type="evidence" value="ECO:0007669"/>
    <property type="project" value="TreeGrafter"/>
</dbReference>
<evidence type="ECO:0000256" key="10">
    <source>
        <dbReference type="SAM" id="MobiDB-lite"/>
    </source>
</evidence>
<dbReference type="InterPro" id="IPR044492">
    <property type="entry name" value="P_typ_ATPase_HD_dom"/>
</dbReference>
<feature type="region of interest" description="Disordered" evidence="10">
    <location>
        <begin position="52"/>
        <end position="74"/>
    </location>
</feature>
<keyword evidence="7" id="KW-1278">Translocase</keyword>
<dbReference type="CDD" id="cd00371">
    <property type="entry name" value="HMA"/>
    <property type="match status" value="1"/>
</dbReference>
<dbReference type="GO" id="GO:0012505">
    <property type="term" value="C:endomembrane system"/>
    <property type="evidence" value="ECO:0007669"/>
    <property type="project" value="UniProtKB-SubCell"/>
</dbReference>
<dbReference type="GeneID" id="14403936"/>
<dbReference type="GO" id="GO:0005507">
    <property type="term" value="F:copper ion binding"/>
    <property type="evidence" value="ECO:0007669"/>
    <property type="project" value="TreeGrafter"/>
</dbReference>
<evidence type="ECO:0000256" key="2">
    <source>
        <dbReference type="ARBA" id="ARBA00006024"/>
    </source>
</evidence>
<feature type="transmembrane region" description="Helical" evidence="11">
    <location>
        <begin position="479"/>
        <end position="502"/>
    </location>
</feature>
<dbReference type="Proteomes" id="UP000010878">
    <property type="component" value="Chromosome"/>
</dbReference>
<dbReference type="Pfam" id="PF00122">
    <property type="entry name" value="E1-E2_ATPase"/>
    <property type="match status" value="1"/>
</dbReference>
<feature type="transmembrane region" description="Helical" evidence="11">
    <location>
        <begin position="229"/>
        <end position="252"/>
    </location>
</feature>
<evidence type="ECO:0000256" key="6">
    <source>
        <dbReference type="ARBA" id="ARBA00022840"/>
    </source>
</evidence>
<keyword evidence="9 11" id="KW-0472">Membrane</keyword>
<evidence type="ECO:0000259" key="12">
    <source>
        <dbReference type="PROSITE" id="PS50846"/>
    </source>
</evidence>
<keyword evidence="14" id="KW-1185">Reference proteome</keyword>
<dbReference type="GO" id="GO:0005524">
    <property type="term" value="F:ATP binding"/>
    <property type="evidence" value="ECO:0007669"/>
    <property type="project" value="UniProtKB-KW"/>
</dbReference>
<dbReference type="Gene3D" id="3.40.1110.10">
    <property type="entry name" value="Calcium-transporting ATPase, cytoplasmic domain N"/>
    <property type="match status" value="1"/>
</dbReference>
<dbReference type="InterPro" id="IPR027256">
    <property type="entry name" value="P-typ_ATPase_IB"/>
</dbReference>
<dbReference type="RefSeq" id="WP_015321473.1">
    <property type="nucleotide sequence ID" value="NC_019974.1"/>
</dbReference>
<dbReference type="PANTHER" id="PTHR43520:SF8">
    <property type="entry name" value="P-TYPE CU(+) TRANSPORTER"/>
    <property type="match status" value="1"/>
</dbReference>
<feature type="domain" description="HMA" evidence="12">
    <location>
        <begin position="80"/>
        <end position="146"/>
    </location>
</feature>
<dbReference type="EMBL" id="CP003929">
    <property type="protein sequence ID" value="AGB38030.1"/>
    <property type="molecule type" value="Genomic_DNA"/>
</dbReference>
<evidence type="ECO:0000256" key="1">
    <source>
        <dbReference type="ARBA" id="ARBA00004127"/>
    </source>
</evidence>
<dbReference type="PROSITE" id="PS00154">
    <property type="entry name" value="ATPASE_E1_E2"/>
    <property type="match status" value="1"/>
</dbReference>
<evidence type="ECO:0000256" key="9">
    <source>
        <dbReference type="ARBA" id="ARBA00023136"/>
    </source>
</evidence>
<dbReference type="eggNOG" id="arCOG01576">
    <property type="taxonomic scope" value="Archaea"/>
</dbReference>
<evidence type="ECO:0000256" key="3">
    <source>
        <dbReference type="ARBA" id="ARBA00022692"/>
    </source>
</evidence>
<dbReference type="InterPro" id="IPR006121">
    <property type="entry name" value="HMA_dom"/>
</dbReference>
<name>L0K0E9_9EURY</name>
<keyword evidence="3 11" id="KW-0812">Transmembrane</keyword>
<feature type="transmembrane region" description="Helical" evidence="11">
    <location>
        <begin position="273"/>
        <end position="292"/>
    </location>
</feature>
<dbReference type="HOGENOM" id="CLU_001771_0_3_2"/>
<dbReference type="PRINTS" id="PR00119">
    <property type="entry name" value="CATATPASE"/>
</dbReference>
<evidence type="ECO:0000256" key="5">
    <source>
        <dbReference type="ARBA" id="ARBA00022741"/>
    </source>
</evidence>
<dbReference type="PRINTS" id="PR00120">
    <property type="entry name" value="HATPASE"/>
</dbReference>
<evidence type="ECO:0000256" key="7">
    <source>
        <dbReference type="ARBA" id="ARBA00022967"/>
    </source>
</evidence>
<dbReference type="InterPro" id="IPR036163">
    <property type="entry name" value="HMA_dom_sf"/>
</dbReference>
<keyword evidence="6" id="KW-0067">ATP-binding</keyword>
<sequence>MSDTRVESDGCRLCGADVGSEERFCSSGCRAIHEDLDAAFDDSGSAAEGSAIVDEDAGPSDGLGPDDAAASDGLDSDDAARAFFRIDGMYSALCETYLERVAERRAGVSEATASYVTETVRVDYDPARTSADELRVTLTTTGYTAYRRDGVDTGADAEELANGQTGATQRSREITGLRKRRTEDVLEMRYVVGVVFGSFLLVPYVAILYPVYLADFVDWGFLAPYEGAFATLDGLMLLPLFLTVTGAVLYLSGMPLLRGAYVSLKLRRPNTQLLAAVTVVAAFVYGTVALTLGHNDVYYDLTILVAATVMAAVFYEATVKRRALDRLTELTVSEVGEARLLGADGSTRTVPTESLAADDRLLVREGERIPVDGRLAEGQCTVDEAIVTGESLPVSKRAGEDVVGGSLVISGAAVVDPADRTESSLERLTETVWNLQSATHGVGRRADRLAARLTPAVAAAVLGVGAVAIVLGWSAIDTALAVLAAAIVASPWALGLAAPVSVATSIREAHDRGIVVFDETVFERLRELDVVVFDKTGTLTTGKMRVLEADAAPELLRAAGALEDRAAHPAATAIRDAFARGEGPEDGAVGDGSGEPPTVREFETHETGVEGVVDGRRVVVGHPELFRERGWALTDELASRAATARERGRLPVLVGEDGHASGIVVVGDEPRTGWLESLERLRTAGVEVVVLTGDDAAASAFLEHRADLEVFADVPPAGKTAAVERLAADRRVAMVGDGTNDAPALAAADLGISLGGGTALAADAADLAILGDDLAGVERAISLARAAGDRVTQNLALALAYNVVVIPVALAGLLSPLVTAGALILTAALIVANASRPLLGER</sequence>
<proteinExistence type="inferred from homology"/>
<reference evidence="13 14" key="1">
    <citation type="submission" date="2012-11" db="EMBL/GenBank/DDBJ databases">
        <title>FINISHED of Natronococcus occultus SP4, DSM 3396.</title>
        <authorList>
            <consortium name="DOE Joint Genome Institute"/>
            <person name="Eisen J."/>
            <person name="Huntemann M."/>
            <person name="Wei C.-L."/>
            <person name="Han J."/>
            <person name="Detter J.C."/>
            <person name="Han C."/>
            <person name="Tapia R."/>
            <person name="Chen A."/>
            <person name="Kyrpides N."/>
            <person name="Mavromatis K."/>
            <person name="Markowitz V."/>
            <person name="Szeto E."/>
            <person name="Ivanova N."/>
            <person name="Mikhailova N."/>
            <person name="Ovchinnikova G."/>
            <person name="Pagani I."/>
            <person name="Pati A."/>
            <person name="Goodwin L."/>
            <person name="Nordberg H.P."/>
            <person name="Cantor M.N."/>
            <person name="Hua S.X."/>
            <person name="Woyke T."/>
            <person name="Eisen J."/>
            <person name="Klenk H.-P."/>
            <person name="Klenk H.-P."/>
        </authorList>
    </citation>
    <scope>NUCLEOTIDE SEQUENCE [LARGE SCALE GENOMIC DNA]</scope>
    <source>
        <strain evidence="13 14">SP4</strain>
    </source>
</reference>
<dbReference type="GO" id="GO:0016887">
    <property type="term" value="F:ATP hydrolysis activity"/>
    <property type="evidence" value="ECO:0007669"/>
    <property type="project" value="InterPro"/>
</dbReference>
<dbReference type="InterPro" id="IPR023298">
    <property type="entry name" value="ATPase_P-typ_TM_dom_sf"/>
</dbReference>
<dbReference type="PANTHER" id="PTHR43520">
    <property type="entry name" value="ATP7, ISOFORM B"/>
    <property type="match status" value="1"/>
</dbReference>
<dbReference type="NCBIfam" id="TIGR01494">
    <property type="entry name" value="ATPase_P-type"/>
    <property type="match status" value="2"/>
</dbReference>
<dbReference type="NCBIfam" id="TIGR01525">
    <property type="entry name" value="ATPase-IB_hvy"/>
    <property type="match status" value="1"/>
</dbReference>